<feature type="compositionally biased region" description="Basic and acidic residues" evidence="9">
    <location>
        <begin position="255"/>
        <end position="289"/>
    </location>
</feature>
<sequence>MSTRRAHSLPPHMLEPAKRERGRCVTAICFSWKVITCIVSHVTLILMVVCYCVGGAYLFQHLEGEHETEVKKDIHKMRNNLTEIIWKHSDNQTFLQETEWKEQIQGKLMFFEKQILTAMKSNGWDGDDNINTTQWTFAGSLFYSIIVITTIGYGHISPRTDWGKVTTIFYAIVGIPLMLLCLSNIGDVMATSFRFIYWRVCCYICTRNSNKNRRSRQRSIKAQRYTSRSQPPPFRRSMRMSQRPGRHGGLQHAYSDPELRTVGRNGYDRDFDYDRHGDRRFNESVGRDRRRDHHMVPAPPLTRGGSRRQLPYDDDQMMDESPQYTQTLNRGGRFSGRQSRKDRMHDRHTVEREHHLSRSKHHFDSVEDFEDLPPTTKRAMSVRSMRSPQMRRDEISRESRELKERELKELNRLNTHQNMQRGKSMPHSNARTRAKSVDPRLSAPQYEDVDEEVVRKTPIISNRYAITEMEHRESRSKSYMRSQSMPRSAFHKNSLNQPSPREQQQHASSRHYNNEEASHSNGGNRRSMPKYSPRPVSATRPTSLGPHPSNGARYGNHLELPEYSSSHRMKRGPSPRRHEIYDEEYEDQYIEDVDEYMQPQHMERRDRGDRNYDDIDYQRSSLRRERRARKEKQERLPPSPRIMSPMGFAVKRQIRRRPSYDYDDDSMYGDDMSDYYGDIPPKDRPVPIWLCVFLVISYILGGAALFAYWEKWSFLDSAYFCFITLTTIGFGDFVPAKGVKDESEQSIAYCSLYLLFGIALLAMSFNLVQEEFIANVKEVARRLGILKDEDEDED</sequence>
<feature type="domain" description="Potassium channel" evidence="11">
    <location>
        <begin position="694"/>
        <end position="771"/>
    </location>
</feature>
<comment type="similarity">
    <text evidence="8">Belongs to the two pore domain potassium channel (TC 1.A.1.8) family.</text>
</comment>
<feature type="transmembrane region" description="Helical" evidence="10">
    <location>
        <begin position="714"/>
        <end position="734"/>
    </location>
</feature>
<evidence type="ECO:0000256" key="7">
    <source>
        <dbReference type="ARBA" id="ARBA00023303"/>
    </source>
</evidence>
<accession>A0A1I8QBY0</accession>
<feature type="compositionally biased region" description="Polar residues" evidence="9">
    <location>
        <begin position="477"/>
        <end position="511"/>
    </location>
</feature>
<feature type="transmembrane region" description="Helical" evidence="10">
    <location>
        <begin position="746"/>
        <end position="768"/>
    </location>
</feature>
<evidence type="ECO:0000256" key="3">
    <source>
        <dbReference type="ARBA" id="ARBA00022692"/>
    </source>
</evidence>
<feature type="transmembrane region" description="Helical" evidence="10">
    <location>
        <begin position="135"/>
        <end position="156"/>
    </location>
</feature>
<dbReference type="FunFam" id="1.10.287.70:FF:000316">
    <property type="entry name" value="FI03418p"/>
    <property type="match status" value="1"/>
</dbReference>
<evidence type="ECO:0000313" key="12">
    <source>
        <dbReference type="EnsemblMetazoa" id="SCAU015748-PB"/>
    </source>
</evidence>
<keyword evidence="4 10" id="KW-1133">Transmembrane helix</keyword>
<keyword evidence="13" id="KW-1185">Reference proteome</keyword>
<protein>
    <recommendedName>
        <fullName evidence="11">Potassium channel domain-containing protein</fullName>
    </recommendedName>
</protein>
<dbReference type="SUPFAM" id="SSF81324">
    <property type="entry name" value="Voltage-gated potassium channels"/>
    <property type="match status" value="2"/>
</dbReference>
<dbReference type="GO" id="GO:0030322">
    <property type="term" value="P:stabilization of membrane potential"/>
    <property type="evidence" value="ECO:0007669"/>
    <property type="project" value="TreeGrafter"/>
</dbReference>
<evidence type="ECO:0000256" key="8">
    <source>
        <dbReference type="RuleBase" id="RU003857"/>
    </source>
</evidence>
<organism evidence="12 13">
    <name type="scientific">Stomoxys calcitrans</name>
    <name type="common">Stable fly</name>
    <name type="synonym">Conops calcitrans</name>
    <dbReference type="NCBI Taxonomy" id="35570"/>
    <lineage>
        <taxon>Eukaryota</taxon>
        <taxon>Metazoa</taxon>
        <taxon>Ecdysozoa</taxon>
        <taxon>Arthropoda</taxon>
        <taxon>Hexapoda</taxon>
        <taxon>Insecta</taxon>
        <taxon>Pterygota</taxon>
        <taxon>Neoptera</taxon>
        <taxon>Endopterygota</taxon>
        <taxon>Diptera</taxon>
        <taxon>Brachycera</taxon>
        <taxon>Muscomorpha</taxon>
        <taxon>Muscoidea</taxon>
        <taxon>Muscidae</taxon>
        <taxon>Stomoxys</taxon>
    </lineage>
</organism>
<dbReference type="InterPro" id="IPR013099">
    <property type="entry name" value="K_chnl_dom"/>
</dbReference>
<dbReference type="InterPro" id="IPR003280">
    <property type="entry name" value="2pore_dom_K_chnl"/>
</dbReference>
<gene>
    <name evidence="12" type="primary">106094575</name>
</gene>
<feature type="compositionally biased region" description="Basic and acidic residues" evidence="9">
    <location>
        <begin position="339"/>
        <end position="356"/>
    </location>
</feature>
<evidence type="ECO:0000256" key="10">
    <source>
        <dbReference type="SAM" id="Phobius"/>
    </source>
</evidence>
<dbReference type="GO" id="GO:0015271">
    <property type="term" value="F:outward rectifier potassium channel activity"/>
    <property type="evidence" value="ECO:0007669"/>
    <property type="project" value="TreeGrafter"/>
</dbReference>
<comment type="subcellular location">
    <subcellularLocation>
        <location evidence="1">Membrane</location>
        <topology evidence="1">Multi-pass membrane protein</topology>
    </subcellularLocation>
</comment>
<dbReference type="Pfam" id="PF07885">
    <property type="entry name" value="Ion_trans_2"/>
    <property type="match status" value="2"/>
</dbReference>
<evidence type="ECO:0000256" key="6">
    <source>
        <dbReference type="ARBA" id="ARBA00023136"/>
    </source>
</evidence>
<feature type="transmembrane region" description="Helical" evidence="10">
    <location>
        <begin position="686"/>
        <end position="707"/>
    </location>
</feature>
<dbReference type="GO" id="GO:0005886">
    <property type="term" value="C:plasma membrane"/>
    <property type="evidence" value="ECO:0007669"/>
    <property type="project" value="TreeGrafter"/>
</dbReference>
<dbReference type="Gene3D" id="1.10.287.70">
    <property type="match status" value="2"/>
</dbReference>
<dbReference type="PRINTS" id="PR01333">
    <property type="entry name" value="2POREKCHANEL"/>
</dbReference>
<reference evidence="13" key="1">
    <citation type="submission" date="2015-05" db="EMBL/GenBank/DDBJ databases">
        <authorList>
            <person name="Wilson R.K."/>
            <person name="Warren W.C."/>
            <person name="Olafson P."/>
        </authorList>
    </citation>
    <scope>NUCLEOTIDE SEQUENCE [LARGE SCALE GENOMIC DNA]</scope>
    <source>
        <strain evidence="13">USDA</strain>
    </source>
</reference>
<feature type="compositionally biased region" description="Basic and acidic residues" evidence="9">
    <location>
        <begin position="390"/>
        <end position="402"/>
    </location>
</feature>
<evidence type="ECO:0000313" key="13">
    <source>
        <dbReference type="Proteomes" id="UP000095300"/>
    </source>
</evidence>
<evidence type="ECO:0000256" key="1">
    <source>
        <dbReference type="ARBA" id="ARBA00004141"/>
    </source>
</evidence>
<evidence type="ECO:0000256" key="2">
    <source>
        <dbReference type="ARBA" id="ARBA00022448"/>
    </source>
</evidence>
<evidence type="ECO:0000256" key="9">
    <source>
        <dbReference type="SAM" id="MobiDB-lite"/>
    </source>
</evidence>
<dbReference type="EnsemblMetazoa" id="SCAU015748-RB">
    <property type="protein sequence ID" value="SCAU015748-PB"/>
    <property type="gene ID" value="SCAU015748"/>
</dbReference>
<feature type="domain" description="Potassium channel" evidence="11">
    <location>
        <begin position="132"/>
        <end position="189"/>
    </location>
</feature>
<keyword evidence="2 8" id="KW-0813">Transport</keyword>
<dbReference type="OrthoDB" id="297496at2759"/>
<evidence type="ECO:0000256" key="4">
    <source>
        <dbReference type="ARBA" id="ARBA00022989"/>
    </source>
</evidence>
<dbReference type="STRING" id="35570.A0A1I8QBY0"/>
<dbReference type="PANTHER" id="PTHR11003:SF334">
    <property type="entry name" value="FI03418P"/>
    <property type="match status" value="1"/>
</dbReference>
<feature type="compositionally biased region" description="Basic and acidic residues" evidence="9">
    <location>
        <begin position="601"/>
        <end position="617"/>
    </location>
</feature>
<proteinExistence type="inferred from homology"/>
<dbReference type="EnsemblMetazoa" id="SCAU015748-RA">
    <property type="protein sequence ID" value="SCAU015748-PA"/>
    <property type="gene ID" value="SCAU015748"/>
</dbReference>
<feature type="region of interest" description="Disordered" evidence="9">
    <location>
        <begin position="419"/>
        <end position="449"/>
    </location>
</feature>
<dbReference type="VEuPathDB" id="VectorBase:SCAU015748"/>
<evidence type="ECO:0000256" key="5">
    <source>
        <dbReference type="ARBA" id="ARBA00023065"/>
    </source>
</evidence>
<dbReference type="PANTHER" id="PTHR11003">
    <property type="entry name" value="POTASSIUM CHANNEL, SUBFAMILY K"/>
    <property type="match status" value="1"/>
</dbReference>
<feature type="compositionally biased region" description="Acidic residues" evidence="9">
    <location>
        <begin position="581"/>
        <end position="595"/>
    </location>
</feature>
<feature type="region of interest" description="Disordered" evidence="9">
    <location>
        <begin position="467"/>
        <end position="642"/>
    </location>
</feature>
<keyword evidence="5 8" id="KW-0406">Ion transport</keyword>
<name>A0A1I8QBY0_STOCA</name>
<dbReference type="Proteomes" id="UP000095300">
    <property type="component" value="Unassembled WGS sequence"/>
</dbReference>
<dbReference type="AlphaFoldDB" id="A0A1I8QBY0"/>
<keyword evidence="6 10" id="KW-0472">Membrane</keyword>
<feature type="transmembrane region" description="Helical" evidence="10">
    <location>
        <begin position="38"/>
        <end position="59"/>
    </location>
</feature>
<feature type="region of interest" description="Disordered" evidence="9">
    <location>
        <begin position="213"/>
        <end position="402"/>
    </location>
</feature>
<reference evidence="12" key="2">
    <citation type="submission" date="2020-05" db="UniProtKB">
        <authorList>
            <consortium name="EnsemblMetazoa"/>
        </authorList>
    </citation>
    <scope>IDENTIFICATION</scope>
    <source>
        <strain evidence="12">USDA</strain>
    </source>
</reference>
<keyword evidence="3 8" id="KW-0812">Transmembrane</keyword>
<feature type="transmembrane region" description="Helical" evidence="10">
    <location>
        <begin position="168"/>
        <end position="186"/>
    </location>
</feature>
<evidence type="ECO:0000259" key="11">
    <source>
        <dbReference type="Pfam" id="PF07885"/>
    </source>
</evidence>
<keyword evidence="7 8" id="KW-0407">Ion channel</keyword>
<dbReference type="GO" id="GO:0022841">
    <property type="term" value="F:potassium ion leak channel activity"/>
    <property type="evidence" value="ECO:0007669"/>
    <property type="project" value="TreeGrafter"/>
</dbReference>
<feature type="compositionally biased region" description="Polar residues" evidence="9">
    <location>
        <begin position="419"/>
        <end position="431"/>
    </location>
</feature>